<sequence length="242" mass="27049">MLAVFLKDVRSFFSGLLGFLILGVFLLISSLFLWVIPGQFNILDQGFAEMSSFFLFAPWIYLLLIPAVAMKSLAEERKSGTLELLLIRPISLPQLVLGKWLGILSIGFIAFLPTLFYLLGLGDLGLEKNNYDSGIVWGGYTGLLFLLCSYSAIALYCSSLNQNQVVALLLAALGCLLFYSGWGALASWVGSGRFAENLEWLGAKTHYQQMARGVIDLRDLLFFVFVTLFFLTLTYLRLKHDR</sequence>
<keyword evidence="1" id="KW-0812">Transmembrane</keyword>
<comment type="caution">
    <text evidence="2">The sequence shown here is derived from an EMBL/GenBank/DDBJ whole genome shotgun (WGS) entry which is preliminary data.</text>
</comment>
<accession>A0A2S7T6S5</accession>
<feature type="transmembrane region" description="Helical" evidence="1">
    <location>
        <begin position="56"/>
        <end position="74"/>
    </location>
</feature>
<dbReference type="GO" id="GO:0140359">
    <property type="term" value="F:ABC-type transporter activity"/>
    <property type="evidence" value="ECO:0007669"/>
    <property type="project" value="InterPro"/>
</dbReference>
<feature type="transmembrane region" description="Helical" evidence="1">
    <location>
        <begin position="220"/>
        <end position="238"/>
    </location>
</feature>
<evidence type="ECO:0000313" key="2">
    <source>
        <dbReference type="EMBL" id="PQJ15205.1"/>
    </source>
</evidence>
<keyword evidence="3" id="KW-1185">Reference proteome</keyword>
<evidence type="ECO:0000256" key="1">
    <source>
        <dbReference type="SAM" id="Phobius"/>
    </source>
</evidence>
<dbReference type="Pfam" id="PF12679">
    <property type="entry name" value="ABC2_membrane_2"/>
    <property type="match status" value="1"/>
</dbReference>
<dbReference type="OrthoDB" id="9794512at2"/>
<gene>
    <name evidence="2" type="ORF">BST99_05195</name>
</gene>
<dbReference type="AlphaFoldDB" id="A0A2S7T6S5"/>
<keyword evidence="1" id="KW-0472">Membrane</keyword>
<dbReference type="RefSeq" id="WP_105000856.1">
    <property type="nucleotide sequence ID" value="NZ_MQVX01000001.1"/>
</dbReference>
<protein>
    <submittedName>
        <fullName evidence="2">Gliding motility-associated ABC transporter permease subunit GldF</fullName>
    </submittedName>
</protein>
<feature type="transmembrane region" description="Helical" evidence="1">
    <location>
        <begin position="139"/>
        <end position="158"/>
    </location>
</feature>
<proteinExistence type="predicted"/>
<dbReference type="PANTHER" id="PTHR43471">
    <property type="entry name" value="ABC TRANSPORTER PERMEASE"/>
    <property type="match status" value="1"/>
</dbReference>
<reference evidence="3" key="1">
    <citation type="submission" date="2016-11" db="EMBL/GenBank/DDBJ databases">
        <title>Trade-off between light-utilization and light-protection in marine flavobacteria.</title>
        <authorList>
            <person name="Kumagai Y."/>
            <person name="Yoshizawa S."/>
            <person name="Kogure K."/>
        </authorList>
    </citation>
    <scope>NUCLEOTIDE SEQUENCE [LARGE SCALE GENOMIC DNA]</scope>
    <source>
        <strain evidence="3">SG-18</strain>
    </source>
</reference>
<feature type="transmembrane region" description="Helical" evidence="1">
    <location>
        <begin position="95"/>
        <end position="119"/>
    </location>
</feature>
<dbReference type="Proteomes" id="UP000239366">
    <property type="component" value="Unassembled WGS sequence"/>
</dbReference>
<dbReference type="GO" id="GO:0005886">
    <property type="term" value="C:plasma membrane"/>
    <property type="evidence" value="ECO:0007669"/>
    <property type="project" value="UniProtKB-SubCell"/>
</dbReference>
<evidence type="ECO:0000313" key="3">
    <source>
        <dbReference type="Proteomes" id="UP000239366"/>
    </source>
</evidence>
<feature type="transmembrane region" description="Helical" evidence="1">
    <location>
        <begin position="12"/>
        <end position="36"/>
    </location>
</feature>
<feature type="transmembrane region" description="Helical" evidence="1">
    <location>
        <begin position="165"/>
        <end position="189"/>
    </location>
</feature>
<dbReference type="EMBL" id="MQVX01000001">
    <property type="protein sequence ID" value="PQJ15205.1"/>
    <property type="molecule type" value="Genomic_DNA"/>
</dbReference>
<organism evidence="2 3">
    <name type="scientific">Aureicoccus marinus</name>
    <dbReference type="NCBI Taxonomy" id="754435"/>
    <lineage>
        <taxon>Bacteria</taxon>
        <taxon>Pseudomonadati</taxon>
        <taxon>Bacteroidota</taxon>
        <taxon>Flavobacteriia</taxon>
        <taxon>Flavobacteriales</taxon>
        <taxon>Flavobacteriaceae</taxon>
        <taxon>Aureicoccus</taxon>
    </lineage>
</organism>
<name>A0A2S7T6S5_9FLAO</name>
<keyword evidence="1" id="KW-1133">Transmembrane helix</keyword>